<organism evidence="1 2">
    <name type="scientific">Mycolicibacterium komossense</name>
    <dbReference type="NCBI Taxonomy" id="1779"/>
    <lineage>
        <taxon>Bacteria</taxon>
        <taxon>Bacillati</taxon>
        <taxon>Actinomycetota</taxon>
        <taxon>Actinomycetes</taxon>
        <taxon>Mycobacteriales</taxon>
        <taxon>Mycobacteriaceae</taxon>
        <taxon>Mycolicibacterium</taxon>
    </lineage>
</organism>
<comment type="caution">
    <text evidence="1">The sequence shown here is derived from an EMBL/GenBank/DDBJ whole genome shotgun (WGS) entry which is preliminary data.</text>
</comment>
<proteinExistence type="predicted"/>
<name>A0ABT3CLW8_9MYCO</name>
<accession>A0ABT3CLW8</accession>
<dbReference type="EMBL" id="JACKTY010000050">
    <property type="protein sequence ID" value="MCV7230484.1"/>
    <property type="molecule type" value="Genomic_DNA"/>
</dbReference>
<evidence type="ECO:0000313" key="2">
    <source>
        <dbReference type="Proteomes" id="UP001526201"/>
    </source>
</evidence>
<evidence type="ECO:0000313" key="1">
    <source>
        <dbReference type="EMBL" id="MCV7230484.1"/>
    </source>
</evidence>
<sequence length="115" mass="11840">MSDDDLSIKPEAVRGTGQQLASISAQARAETDTFFDAQAAAAAANPGFRSGAKAVDYATKLHGEMNGFIDALERNAASVIRAAQGLQTMDDANAAGFNRELSALNGLTKPALPGS</sequence>
<evidence type="ECO:0008006" key="3">
    <source>
        <dbReference type="Google" id="ProtNLM"/>
    </source>
</evidence>
<protein>
    <recommendedName>
        <fullName evidence="3">ESX-1 secretion-associated protein</fullName>
    </recommendedName>
</protein>
<keyword evidence="2" id="KW-1185">Reference proteome</keyword>
<gene>
    <name evidence="1" type="ORF">H7J73_31200</name>
</gene>
<dbReference type="Proteomes" id="UP001526201">
    <property type="component" value="Unassembled WGS sequence"/>
</dbReference>
<dbReference type="RefSeq" id="WP_264071766.1">
    <property type="nucleotide sequence ID" value="NZ_JACKTY010000050.1"/>
</dbReference>
<reference evidence="1 2" key="1">
    <citation type="journal article" date="2022" name="BMC Genomics">
        <title>Comparative genome analysis of mycobacteria focusing on tRNA and non-coding RNA.</title>
        <authorList>
            <person name="Behra P.R.K."/>
            <person name="Pettersson B.M.F."/>
            <person name="Ramesh M."/>
            <person name="Das S."/>
            <person name="Dasgupta S."/>
            <person name="Kirsebom L.A."/>
        </authorList>
    </citation>
    <scope>NUCLEOTIDE SEQUENCE [LARGE SCALE GENOMIC DNA]</scope>
    <source>
        <strain evidence="1 2">DSM 44078</strain>
    </source>
</reference>